<proteinExistence type="predicted"/>
<name>M8ARB2_AEGTA</name>
<organism evidence="1">
    <name type="scientific">Aegilops tauschii</name>
    <name type="common">Tausch's goatgrass</name>
    <name type="synonym">Aegilops squarrosa</name>
    <dbReference type="NCBI Taxonomy" id="37682"/>
    <lineage>
        <taxon>Eukaryota</taxon>
        <taxon>Viridiplantae</taxon>
        <taxon>Streptophyta</taxon>
        <taxon>Embryophyta</taxon>
        <taxon>Tracheophyta</taxon>
        <taxon>Spermatophyta</taxon>
        <taxon>Magnoliopsida</taxon>
        <taxon>Liliopsida</taxon>
        <taxon>Poales</taxon>
        <taxon>Poaceae</taxon>
        <taxon>BOP clade</taxon>
        <taxon>Pooideae</taxon>
        <taxon>Triticodae</taxon>
        <taxon>Triticeae</taxon>
        <taxon>Triticinae</taxon>
        <taxon>Aegilops</taxon>
    </lineage>
</organism>
<reference evidence="1" key="1">
    <citation type="submission" date="2015-06" db="UniProtKB">
        <authorList>
            <consortium name="EnsemblPlants"/>
        </authorList>
    </citation>
    <scope>IDENTIFICATION</scope>
</reference>
<dbReference type="EnsemblPlants" id="EMT04255">
    <property type="protein sequence ID" value="EMT04255"/>
    <property type="gene ID" value="F775_42657"/>
</dbReference>
<evidence type="ECO:0000313" key="1">
    <source>
        <dbReference type="EnsemblPlants" id="EMT04255"/>
    </source>
</evidence>
<accession>M8ARB2</accession>
<sequence>MGPDFGILIGHLGGCLPVGILLLGTCASFEQKLDGVHVFPSGSMVEWLHGANT</sequence>
<protein>
    <submittedName>
        <fullName evidence="1">Uncharacterized protein</fullName>
    </submittedName>
</protein>
<dbReference type="AlphaFoldDB" id="M8ARB2"/>